<dbReference type="PANTHER" id="PTHR37534:SF11">
    <property type="entry name" value="ZN(II)2CYS6 TRANSCRIPTION FACTOR (EUROFUNG)"/>
    <property type="match status" value="1"/>
</dbReference>
<evidence type="ECO:0000313" key="8">
    <source>
        <dbReference type="EMBL" id="KAF9890349.1"/>
    </source>
</evidence>
<dbReference type="GO" id="GO:0045944">
    <property type="term" value="P:positive regulation of transcription by RNA polymerase II"/>
    <property type="evidence" value="ECO:0007669"/>
    <property type="project" value="TreeGrafter"/>
</dbReference>
<evidence type="ECO:0000256" key="2">
    <source>
        <dbReference type="ARBA" id="ARBA00023015"/>
    </source>
</evidence>
<keyword evidence="2" id="KW-0805">Transcription regulation</keyword>
<dbReference type="SUPFAM" id="SSF57701">
    <property type="entry name" value="Zn2/Cys6 DNA-binding domain"/>
    <property type="match status" value="1"/>
</dbReference>
<dbReference type="InterPro" id="IPR021858">
    <property type="entry name" value="Fun_TF"/>
</dbReference>
<keyword evidence="5" id="KW-0539">Nucleus</keyword>
<dbReference type="PROSITE" id="PS00463">
    <property type="entry name" value="ZN2_CY6_FUNGAL_1"/>
    <property type="match status" value="1"/>
</dbReference>
<evidence type="ECO:0000256" key="4">
    <source>
        <dbReference type="ARBA" id="ARBA00023163"/>
    </source>
</evidence>
<dbReference type="PANTHER" id="PTHR37534">
    <property type="entry name" value="TRANSCRIPTIONAL ACTIVATOR PROTEIN UGA3"/>
    <property type="match status" value="1"/>
</dbReference>
<evidence type="ECO:0000256" key="3">
    <source>
        <dbReference type="ARBA" id="ARBA00023125"/>
    </source>
</evidence>
<gene>
    <name evidence="8" type="ORF">FE257_006015</name>
</gene>
<organism evidence="8 9">
    <name type="scientific">Aspergillus nanangensis</name>
    <dbReference type="NCBI Taxonomy" id="2582783"/>
    <lineage>
        <taxon>Eukaryota</taxon>
        <taxon>Fungi</taxon>
        <taxon>Dikarya</taxon>
        <taxon>Ascomycota</taxon>
        <taxon>Pezizomycotina</taxon>
        <taxon>Eurotiomycetes</taxon>
        <taxon>Eurotiomycetidae</taxon>
        <taxon>Eurotiales</taxon>
        <taxon>Aspergillaceae</taxon>
        <taxon>Aspergillus</taxon>
        <taxon>Aspergillus subgen. Circumdati</taxon>
    </lineage>
</organism>
<accession>A0AAD4CPM8</accession>
<reference evidence="8" key="1">
    <citation type="journal article" date="2019" name="Beilstein J. Org. Chem.">
        <title>Nanangenines: drimane sesquiterpenoids as the dominant metabolite cohort of a novel Australian fungus, Aspergillus nanangensis.</title>
        <authorList>
            <person name="Lacey H.J."/>
            <person name="Gilchrist C.L.M."/>
            <person name="Crombie A."/>
            <person name="Kalaitzis J.A."/>
            <person name="Vuong D."/>
            <person name="Rutledge P.J."/>
            <person name="Turner P."/>
            <person name="Pitt J.I."/>
            <person name="Lacey E."/>
            <person name="Chooi Y.H."/>
            <person name="Piggott A.M."/>
        </authorList>
    </citation>
    <scope>NUCLEOTIDE SEQUENCE</scope>
    <source>
        <strain evidence="8">MST-FP2251</strain>
    </source>
</reference>
<keyword evidence="4" id="KW-0804">Transcription</keyword>
<dbReference type="InterPro" id="IPR036864">
    <property type="entry name" value="Zn2-C6_fun-type_DNA-bd_sf"/>
</dbReference>
<dbReference type="Pfam" id="PF11951">
    <property type="entry name" value="Fungal_trans_2"/>
    <property type="match status" value="1"/>
</dbReference>
<dbReference type="CDD" id="cd00067">
    <property type="entry name" value="GAL4"/>
    <property type="match status" value="1"/>
</dbReference>
<evidence type="ECO:0000256" key="1">
    <source>
        <dbReference type="ARBA" id="ARBA00004123"/>
    </source>
</evidence>
<dbReference type="AlphaFoldDB" id="A0AAD4CPM8"/>
<feature type="domain" description="Zn(2)-C6 fungal-type" evidence="7">
    <location>
        <begin position="24"/>
        <end position="52"/>
    </location>
</feature>
<dbReference type="InterPro" id="IPR001138">
    <property type="entry name" value="Zn2Cys6_DnaBD"/>
</dbReference>
<dbReference type="PROSITE" id="PS50048">
    <property type="entry name" value="ZN2_CY6_FUNGAL_2"/>
    <property type="match status" value="1"/>
</dbReference>
<dbReference type="Gene3D" id="4.10.240.10">
    <property type="entry name" value="Zn(2)-C6 fungal-type DNA-binding domain"/>
    <property type="match status" value="1"/>
</dbReference>
<comment type="subcellular location">
    <subcellularLocation>
        <location evidence="1">Nucleus</location>
    </subcellularLocation>
</comment>
<dbReference type="GO" id="GO:0000976">
    <property type="term" value="F:transcription cis-regulatory region binding"/>
    <property type="evidence" value="ECO:0007669"/>
    <property type="project" value="TreeGrafter"/>
</dbReference>
<dbReference type="GO" id="GO:0000981">
    <property type="term" value="F:DNA-binding transcription factor activity, RNA polymerase II-specific"/>
    <property type="evidence" value="ECO:0007669"/>
    <property type="project" value="InterPro"/>
</dbReference>
<dbReference type="GO" id="GO:0008270">
    <property type="term" value="F:zinc ion binding"/>
    <property type="evidence" value="ECO:0007669"/>
    <property type="project" value="InterPro"/>
</dbReference>
<keyword evidence="9" id="KW-1185">Reference proteome</keyword>
<dbReference type="GO" id="GO:0005634">
    <property type="term" value="C:nucleus"/>
    <property type="evidence" value="ECO:0007669"/>
    <property type="project" value="UniProtKB-SubCell"/>
</dbReference>
<evidence type="ECO:0000259" key="7">
    <source>
        <dbReference type="PROSITE" id="PS50048"/>
    </source>
</evidence>
<keyword evidence="3" id="KW-0238">DNA-binding</keyword>
<protein>
    <recommendedName>
        <fullName evidence="7">Zn(2)-C6 fungal-type domain-containing protein</fullName>
    </recommendedName>
</protein>
<feature type="region of interest" description="Disordered" evidence="6">
    <location>
        <begin position="1"/>
        <end position="24"/>
    </location>
</feature>
<evidence type="ECO:0000256" key="5">
    <source>
        <dbReference type="ARBA" id="ARBA00023242"/>
    </source>
</evidence>
<sequence length="772" mass="85305">MESTGKNPDNLPINRRRGKKSHGGCARCKLQRLKCSEDRPSCKRCVRVGVECPGYAQNLRWSRKYEAFSSSSSPVGSTCPTGSGHDAPRIVWQHFGLDLPPPDKPGDTDGDTQEVEPTIVPTSSNTAVTPVPATVANISTTMTAPDKIIPRKTPCEFALSPFQQLTGMIEQPEESGDFDAAGSPLLAPDFAGIFSPELIAASWHPTTSSPRMAPSTTAGTSHLPTIFGQSALSPPLSMAHSYFPNAPFDACAPTPLDAQIVAISPLESSSFLSDTMISVDNDPIDPIQKPRGVLDGCDRLRGTVTNNNIGCMRTLRDTSTILIEYYFNKVAPNCSCYDGSMNPFRTTISRVWDSSPVIYHTIKSMAAAYLAAPFPYFRRIGQQLRAEAICMLEEQTNFEENSLLALLMLSGTACWYDAGDLGVKLLNHARDYLRPQRGSQRQDKPVSDDNRPFFSEALIHLEMLLSYCTDDIGGSTSEAQPSSQNTRGNEVDGNITFEPPFCPAMRAPHPWTGASGELQVAIQEVGRLVRRQRLQAFSYQFATRSCITEMQQMISQAQKLQHTLLSFKVPCKEEFIDPADRRTPLWHLLTLTEVLRCVGLIQLYHVFPDLMQRFSASGTGSAAPQNRLFQDGVPDDPQSQRKGLTLFALQTLELLQSVPADSGTQNFQAFLLVALSSEMRMPATPLDPSAQEYETLKIAIRVSDARRMILSRLNWFLQVLPAPPIQSSLRIVQTTWERMDAEAEGIHSKAWSSEADVFWMDIMIDKKLETIL</sequence>
<dbReference type="EMBL" id="VCAU01000027">
    <property type="protein sequence ID" value="KAF9890349.1"/>
    <property type="molecule type" value="Genomic_DNA"/>
</dbReference>
<name>A0AAD4CPM8_ASPNN</name>
<evidence type="ECO:0000313" key="9">
    <source>
        <dbReference type="Proteomes" id="UP001194746"/>
    </source>
</evidence>
<proteinExistence type="predicted"/>
<reference evidence="8" key="2">
    <citation type="submission" date="2020-02" db="EMBL/GenBank/DDBJ databases">
        <authorList>
            <person name="Gilchrist C.L.M."/>
            <person name="Chooi Y.-H."/>
        </authorList>
    </citation>
    <scope>NUCLEOTIDE SEQUENCE</scope>
    <source>
        <strain evidence="8">MST-FP2251</strain>
    </source>
</reference>
<dbReference type="SMART" id="SM00066">
    <property type="entry name" value="GAL4"/>
    <property type="match status" value="1"/>
</dbReference>
<dbReference type="Proteomes" id="UP001194746">
    <property type="component" value="Unassembled WGS sequence"/>
</dbReference>
<evidence type="ECO:0000256" key="6">
    <source>
        <dbReference type="SAM" id="MobiDB-lite"/>
    </source>
</evidence>
<comment type="caution">
    <text evidence="8">The sequence shown here is derived from an EMBL/GenBank/DDBJ whole genome shotgun (WGS) entry which is preliminary data.</text>
</comment>
<dbReference type="Pfam" id="PF00172">
    <property type="entry name" value="Zn_clus"/>
    <property type="match status" value="1"/>
</dbReference>